<dbReference type="PROSITE" id="PS50893">
    <property type="entry name" value="ABC_TRANSPORTER_2"/>
    <property type="match status" value="2"/>
</dbReference>
<evidence type="ECO:0000256" key="4">
    <source>
        <dbReference type="ARBA" id="ARBA00022475"/>
    </source>
</evidence>
<dbReference type="EMBL" id="JAWXYB010000018">
    <property type="protein sequence ID" value="MDX5932761.1"/>
    <property type="molecule type" value="Genomic_DNA"/>
</dbReference>
<evidence type="ECO:0000256" key="8">
    <source>
        <dbReference type="SAM" id="MobiDB-lite"/>
    </source>
</evidence>
<evidence type="ECO:0000313" key="11">
    <source>
        <dbReference type="Proteomes" id="UP001279553"/>
    </source>
</evidence>
<keyword evidence="11" id="KW-1185">Reference proteome</keyword>
<dbReference type="PANTHER" id="PTHR43297:SF2">
    <property type="entry name" value="DIPEPTIDE TRANSPORT ATP-BINDING PROTEIN DPPD"/>
    <property type="match status" value="1"/>
</dbReference>
<dbReference type="GO" id="GO:0055085">
    <property type="term" value="P:transmembrane transport"/>
    <property type="evidence" value="ECO:0007669"/>
    <property type="project" value="UniProtKB-ARBA"/>
</dbReference>
<evidence type="ECO:0000256" key="7">
    <source>
        <dbReference type="ARBA" id="ARBA00023136"/>
    </source>
</evidence>
<dbReference type="GO" id="GO:0005886">
    <property type="term" value="C:plasma membrane"/>
    <property type="evidence" value="ECO:0007669"/>
    <property type="project" value="UniProtKB-SubCell"/>
</dbReference>
<dbReference type="InterPro" id="IPR003439">
    <property type="entry name" value="ABC_transporter-like_ATP-bd"/>
</dbReference>
<feature type="domain" description="ABC transporter" evidence="9">
    <location>
        <begin position="381"/>
        <end position="625"/>
    </location>
</feature>
<dbReference type="InterPro" id="IPR003593">
    <property type="entry name" value="AAA+_ATPase"/>
</dbReference>
<protein>
    <submittedName>
        <fullName evidence="10">ABC transporter ATP-binding protein</fullName>
    </submittedName>
</protein>
<evidence type="ECO:0000256" key="1">
    <source>
        <dbReference type="ARBA" id="ARBA00004417"/>
    </source>
</evidence>
<comment type="subcellular location">
    <subcellularLocation>
        <location evidence="1">Cell inner membrane</location>
        <topology evidence="1">Peripheral membrane protein</topology>
    </subcellularLocation>
</comment>
<dbReference type="AlphaFoldDB" id="A0AAW9DVX6"/>
<evidence type="ECO:0000313" key="10">
    <source>
        <dbReference type="EMBL" id="MDX5932761.1"/>
    </source>
</evidence>
<evidence type="ECO:0000256" key="3">
    <source>
        <dbReference type="ARBA" id="ARBA00022448"/>
    </source>
</evidence>
<dbReference type="GO" id="GO:0015833">
    <property type="term" value="P:peptide transport"/>
    <property type="evidence" value="ECO:0007669"/>
    <property type="project" value="InterPro"/>
</dbReference>
<feature type="region of interest" description="Disordered" evidence="8">
    <location>
        <begin position="352"/>
        <end position="376"/>
    </location>
</feature>
<dbReference type="InterPro" id="IPR050388">
    <property type="entry name" value="ABC_Ni/Peptide_Import"/>
</dbReference>
<dbReference type="NCBIfam" id="NF008453">
    <property type="entry name" value="PRK11308.1"/>
    <property type="match status" value="2"/>
</dbReference>
<sequence length="697" mass="74954">MTQTTLTTPTLETLTPAATPAATTALAPALAIENLDVAYRTRGRDLKVLRNVSFTIGPGESYGLVGESGCGKSTVALAALAALPRNGFVRAGTIRVAGQTLASLTPHALRRLRAEQISMVYQDAGRALNPSLTIHRQMAEVFDLLPPTSADTRERCTAILTRVQISAPARVLDAYPHQLSGGMLQRVVIAMALAKQPSLLVLDEPTTALDATVEAEVLDLIATLRHEFSTAILFISHNIGVIERMCDRVGILYAGSLVETGPTEPLLRRPLHPYTTRLLRCLPTPGRSKTTARLDTIKGFLPPPGATLPGCVFTDRCDLATELCRTTPPPEHHAPASSPTPHTARCHHWQRAAELPTTPPTTTTTPTPTSVPTRAPAEPVLRATNLSKTFHLGPHRLQAVTDISLTLAAGETIGIVGESGSGKTTLARLLLGLIQPDPGGTIELTGHPTAPTAAARTRAQQKSLQIVFQNPDSALNRAHTVRHLITRALARLANLSGPARTTRLAELIHAVRLTDRHLPMRPRQLSGGLKQRVAIARAFAGSPEIVICDEPTSALDVSVQAAILNLLADLQAREHTSYIFISHDLGVVRYLSDRIAVLYLGRIMEIGPAHSVFEGPHHPYTEALLSSIPTPLQPKTTRIRLQGEIPSALNPPTGCPFHTRCPRKLGPICETTTPPPETLDNHTIACHIPRPQLGRRP</sequence>
<dbReference type="PANTHER" id="PTHR43297">
    <property type="entry name" value="OLIGOPEPTIDE TRANSPORT ATP-BINDING PROTEIN APPD"/>
    <property type="match status" value="1"/>
</dbReference>
<dbReference type="GO" id="GO:0016887">
    <property type="term" value="F:ATP hydrolysis activity"/>
    <property type="evidence" value="ECO:0007669"/>
    <property type="project" value="InterPro"/>
</dbReference>
<evidence type="ECO:0000256" key="2">
    <source>
        <dbReference type="ARBA" id="ARBA00005417"/>
    </source>
</evidence>
<comment type="similarity">
    <text evidence="2">Belongs to the ABC transporter superfamily.</text>
</comment>
<dbReference type="FunFam" id="3.40.50.300:FF:000016">
    <property type="entry name" value="Oligopeptide ABC transporter ATP-binding component"/>
    <property type="match status" value="1"/>
</dbReference>
<dbReference type="Pfam" id="PF08352">
    <property type="entry name" value="oligo_HPY"/>
    <property type="match status" value="2"/>
</dbReference>
<dbReference type="Proteomes" id="UP001279553">
    <property type="component" value="Unassembled WGS sequence"/>
</dbReference>
<gene>
    <name evidence="10" type="ORF">SIL87_18580</name>
</gene>
<organism evidence="10 11">
    <name type="scientific">Acidiphilium acidophilum</name>
    <name type="common">Thiobacillus acidophilus</name>
    <dbReference type="NCBI Taxonomy" id="76588"/>
    <lineage>
        <taxon>Bacteria</taxon>
        <taxon>Pseudomonadati</taxon>
        <taxon>Pseudomonadota</taxon>
        <taxon>Alphaproteobacteria</taxon>
        <taxon>Acetobacterales</taxon>
        <taxon>Acidocellaceae</taxon>
        <taxon>Acidiphilium</taxon>
    </lineage>
</organism>
<proteinExistence type="inferred from homology"/>
<dbReference type="RefSeq" id="WP_319615615.1">
    <property type="nucleotide sequence ID" value="NZ_JAWXYB010000018.1"/>
</dbReference>
<keyword evidence="7" id="KW-0472">Membrane</keyword>
<accession>A0AAW9DVX6</accession>
<evidence type="ECO:0000256" key="6">
    <source>
        <dbReference type="ARBA" id="ARBA00022840"/>
    </source>
</evidence>
<dbReference type="Gene3D" id="3.40.50.300">
    <property type="entry name" value="P-loop containing nucleotide triphosphate hydrolases"/>
    <property type="match status" value="2"/>
</dbReference>
<name>A0AAW9DVX6_ACIAO</name>
<dbReference type="InterPro" id="IPR027417">
    <property type="entry name" value="P-loop_NTPase"/>
</dbReference>
<dbReference type="CDD" id="cd03257">
    <property type="entry name" value="ABC_NikE_OppD_transporters"/>
    <property type="match status" value="2"/>
</dbReference>
<dbReference type="InterPro" id="IPR017871">
    <property type="entry name" value="ABC_transporter-like_CS"/>
</dbReference>
<evidence type="ECO:0000256" key="5">
    <source>
        <dbReference type="ARBA" id="ARBA00022741"/>
    </source>
</evidence>
<dbReference type="SUPFAM" id="SSF52540">
    <property type="entry name" value="P-loop containing nucleoside triphosphate hydrolases"/>
    <property type="match status" value="2"/>
</dbReference>
<dbReference type="NCBIfam" id="NF007739">
    <property type="entry name" value="PRK10419.1"/>
    <property type="match status" value="2"/>
</dbReference>
<dbReference type="SMART" id="SM00382">
    <property type="entry name" value="AAA"/>
    <property type="match status" value="2"/>
</dbReference>
<dbReference type="PROSITE" id="PS00211">
    <property type="entry name" value="ABC_TRANSPORTER_1"/>
    <property type="match status" value="1"/>
</dbReference>
<dbReference type="NCBIfam" id="TIGR01727">
    <property type="entry name" value="oligo_HPY"/>
    <property type="match status" value="2"/>
</dbReference>
<comment type="caution">
    <text evidence="10">The sequence shown here is derived from an EMBL/GenBank/DDBJ whole genome shotgun (WGS) entry which is preliminary data.</text>
</comment>
<keyword evidence="5" id="KW-0547">Nucleotide-binding</keyword>
<dbReference type="GO" id="GO:0005524">
    <property type="term" value="F:ATP binding"/>
    <property type="evidence" value="ECO:0007669"/>
    <property type="project" value="UniProtKB-KW"/>
</dbReference>
<keyword evidence="3" id="KW-0813">Transport</keyword>
<feature type="domain" description="ABC transporter" evidence="9">
    <location>
        <begin position="32"/>
        <end position="279"/>
    </location>
</feature>
<dbReference type="InterPro" id="IPR013563">
    <property type="entry name" value="Oligopep_ABC_C"/>
</dbReference>
<keyword evidence="4" id="KW-1003">Cell membrane</keyword>
<keyword evidence="6 10" id="KW-0067">ATP-binding</keyword>
<reference evidence="10 11" key="1">
    <citation type="submission" date="2023-11" db="EMBL/GenBank/DDBJ databases">
        <title>MicrobeMod: A computational toolkit for identifying prokaryotic methylation and restriction-modification with nanopore sequencing.</title>
        <authorList>
            <person name="Crits-Christoph A."/>
            <person name="Kang S.C."/>
            <person name="Lee H."/>
            <person name="Ostrov N."/>
        </authorList>
    </citation>
    <scope>NUCLEOTIDE SEQUENCE [LARGE SCALE GENOMIC DNA]</scope>
    <source>
        <strain evidence="10 11">DSMZ 700</strain>
    </source>
</reference>
<dbReference type="Pfam" id="PF00005">
    <property type="entry name" value="ABC_tran"/>
    <property type="match status" value="2"/>
</dbReference>
<evidence type="ECO:0000259" key="9">
    <source>
        <dbReference type="PROSITE" id="PS50893"/>
    </source>
</evidence>